<evidence type="ECO:0000259" key="3">
    <source>
        <dbReference type="Pfam" id="PF03435"/>
    </source>
</evidence>
<dbReference type="AlphaFoldDB" id="A0A1I8PN85"/>
<dbReference type="GO" id="GO:0005739">
    <property type="term" value="C:mitochondrion"/>
    <property type="evidence" value="ECO:0007669"/>
    <property type="project" value="TreeGrafter"/>
</dbReference>
<feature type="transmembrane region" description="Helical" evidence="2">
    <location>
        <begin position="277"/>
        <end position="298"/>
    </location>
</feature>
<dbReference type="PANTHER" id="PTHR12286">
    <property type="entry name" value="SACCHAROPINE DEHYDROGENASE-LIKE OXIDOREDUCTASE"/>
    <property type="match status" value="1"/>
</dbReference>
<dbReference type="KEGG" id="scac:106095649"/>
<dbReference type="EnsemblMetazoa" id="SCAU009646-RA">
    <property type="protein sequence ID" value="SCAU009646-PA"/>
    <property type="gene ID" value="SCAU009646"/>
</dbReference>
<keyword evidence="2" id="KW-0472">Membrane</keyword>
<keyword evidence="2" id="KW-1133">Transmembrane helix</keyword>
<dbReference type="Pfam" id="PF03435">
    <property type="entry name" value="Sacchrp_dh_NADP"/>
    <property type="match status" value="1"/>
</dbReference>
<organism evidence="4 5">
    <name type="scientific">Stomoxys calcitrans</name>
    <name type="common">Stable fly</name>
    <name type="synonym">Conops calcitrans</name>
    <dbReference type="NCBI Taxonomy" id="35570"/>
    <lineage>
        <taxon>Eukaryota</taxon>
        <taxon>Metazoa</taxon>
        <taxon>Ecdysozoa</taxon>
        <taxon>Arthropoda</taxon>
        <taxon>Hexapoda</taxon>
        <taxon>Insecta</taxon>
        <taxon>Pterygota</taxon>
        <taxon>Neoptera</taxon>
        <taxon>Endopterygota</taxon>
        <taxon>Diptera</taxon>
        <taxon>Brachycera</taxon>
        <taxon>Muscomorpha</taxon>
        <taxon>Muscoidea</taxon>
        <taxon>Muscidae</taxon>
        <taxon>Stomoxys</taxon>
    </lineage>
</organism>
<dbReference type="SUPFAM" id="SSF51735">
    <property type="entry name" value="NAD(P)-binding Rossmann-fold domains"/>
    <property type="match status" value="1"/>
</dbReference>
<accession>A0A1I8PN85</accession>
<evidence type="ECO:0000256" key="1">
    <source>
        <dbReference type="ARBA" id="ARBA00038048"/>
    </source>
</evidence>
<feature type="domain" description="Saccharopine dehydrogenase NADP binding" evidence="3">
    <location>
        <begin position="8"/>
        <end position="138"/>
    </location>
</feature>
<gene>
    <name evidence="4" type="primary">106095649</name>
</gene>
<dbReference type="Proteomes" id="UP000095300">
    <property type="component" value="Unassembled WGS sequence"/>
</dbReference>
<dbReference type="Gene3D" id="3.40.50.720">
    <property type="entry name" value="NAD(P)-binding Rossmann-like Domain"/>
    <property type="match status" value="1"/>
</dbReference>
<dbReference type="InterPro" id="IPR051276">
    <property type="entry name" value="Saccharopine_DH-like_oxidrdct"/>
</dbReference>
<keyword evidence="2" id="KW-0812">Transmembrane</keyword>
<dbReference type="InterPro" id="IPR005097">
    <property type="entry name" value="Sacchrp_dh_NADP-bd"/>
</dbReference>
<evidence type="ECO:0000313" key="5">
    <source>
        <dbReference type="Proteomes" id="UP000095300"/>
    </source>
</evidence>
<dbReference type="GO" id="GO:0005886">
    <property type="term" value="C:plasma membrane"/>
    <property type="evidence" value="ECO:0007669"/>
    <property type="project" value="TreeGrafter"/>
</dbReference>
<dbReference type="FunFam" id="3.40.50.720:FF:000178">
    <property type="entry name" value="Saccharopine dehydrogenase-like oxidoreductase"/>
    <property type="match status" value="1"/>
</dbReference>
<evidence type="ECO:0000313" key="4">
    <source>
        <dbReference type="EnsemblMetazoa" id="SCAU009646-PA"/>
    </source>
</evidence>
<name>A0A1I8PN85_STOCA</name>
<protein>
    <recommendedName>
        <fullName evidence="3">Saccharopine dehydrogenase NADP binding domain-containing protein</fullName>
    </recommendedName>
</protein>
<dbReference type="VEuPathDB" id="VectorBase:SCAU009646"/>
<dbReference type="PANTHER" id="PTHR12286:SF5">
    <property type="entry name" value="SACCHAROPINE DEHYDROGENASE-LIKE OXIDOREDUCTASE"/>
    <property type="match status" value="1"/>
</dbReference>
<evidence type="ECO:0000256" key="2">
    <source>
        <dbReference type="SAM" id="Phobius"/>
    </source>
</evidence>
<proteinExistence type="inferred from homology"/>
<reference evidence="4" key="1">
    <citation type="submission" date="2020-05" db="UniProtKB">
        <authorList>
            <consortium name="EnsemblMetazoa"/>
        </authorList>
    </citation>
    <scope>IDENTIFICATION</scope>
    <source>
        <strain evidence="4">USDA</strain>
    </source>
</reference>
<dbReference type="OrthoDB" id="10268090at2759"/>
<comment type="similarity">
    <text evidence="1">Belongs to the saccharopine dehydrogenase family.</text>
</comment>
<dbReference type="GO" id="GO:0009247">
    <property type="term" value="P:glycolipid biosynthetic process"/>
    <property type="evidence" value="ECO:0007669"/>
    <property type="project" value="TreeGrafter"/>
</dbReference>
<keyword evidence="5" id="KW-1185">Reference proteome</keyword>
<dbReference type="InterPro" id="IPR036291">
    <property type="entry name" value="NAD(P)-bd_dom_sf"/>
</dbReference>
<sequence>MAEDKLDVIIFGATGYTGQIVVEDAIEFLKDFKWGIAGRNESKLLSVLQIVSNRVGQDLSQVPIIIANVAEQKSLEEMAKKCKIVLNCCGPFRLYGEAVVKACIDAGTHHIDINAEPQFADGIQIKYHELAQTRGSYIIPSCGFESICAEMAVLYTERNYPGLLNSIESYYETNLNQQDKSSKAILSRGSWDSIIYYMQNYKEIASLQKQLNYEVMPNFKPKLKIRYGIHKTKGLKTYFLEIPTPSRYIVHRSQRLLFLNEEKRPVQYGTYIGFHSFWWALLVPLILVFGFIMTHFGFTRKLLLQYPKIFSLGYVAQKGPLEVNRKAMEFSYTLKAKGWYRSSPHAPHPTAQLITRVSGKDHYYGITSKALLACAKTILQEQDKMPGNGGVLPPGYAFAKTQLLDEFRSGKYGLHFEILEKKWD</sequence>
<dbReference type="GO" id="GO:0005811">
    <property type="term" value="C:lipid droplet"/>
    <property type="evidence" value="ECO:0007669"/>
    <property type="project" value="TreeGrafter"/>
</dbReference>